<organism evidence="2">
    <name type="scientific">marine sediment metagenome</name>
    <dbReference type="NCBI Taxonomy" id="412755"/>
    <lineage>
        <taxon>unclassified sequences</taxon>
        <taxon>metagenomes</taxon>
        <taxon>ecological metagenomes</taxon>
    </lineage>
</organism>
<feature type="compositionally biased region" description="Basic and acidic residues" evidence="1">
    <location>
        <begin position="43"/>
        <end position="63"/>
    </location>
</feature>
<sequence length="74" mass="8159">MPYKKTSVGKGKVRVTGPSGVHAKATTPAKAAAQIRLLHGVEHGMRPRTTREVIGEYHSEGNPHPKRKSKRHKK</sequence>
<proteinExistence type="predicted"/>
<gene>
    <name evidence="2" type="ORF">LCGC14_1168530</name>
</gene>
<evidence type="ECO:0000313" key="2">
    <source>
        <dbReference type="EMBL" id="KKM97384.1"/>
    </source>
</evidence>
<evidence type="ECO:0000256" key="1">
    <source>
        <dbReference type="SAM" id="MobiDB-lite"/>
    </source>
</evidence>
<comment type="caution">
    <text evidence="2">The sequence shown here is derived from an EMBL/GenBank/DDBJ whole genome shotgun (WGS) entry which is preliminary data.</text>
</comment>
<feature type="region of interest" description="Disordered" evidence="1">
    <location>
        <begin position="1"/>
        <end position="28"/>
    </location>
</feature>
<protein>
    <submittedName>
        <fullName evidence="2">Uncharacterized protein</fullName>
    </submittedName>
</protein>
<name>A0A0F9LQN6_9ZZZZ</name>
<feature type="compositionally biased region" description="Basic residues" evidence="1">
    <location>
        <begin position="64"/>
        <end position="74"/>
    </location>
</feature>
<dbReference type="EMBL" id="LAZR01005753">
    <property type="protein sequence ID" value="KKM97384.1"/>
    <property type="molecule type" value="Genomic_DNA"/>
</dbReference>
<dbReference type="AlphaFoldDB" id="A0A0F9LQN6"/>
<accession>A0A0F9LQN6</accession>
<reference evidence="2" key="1">
    <citation type="journal article" date="2015" name="Nature">
        <title>Complex archaea that bridge the gap between prokaryotes and eukaryotes.</title>
        <authorList>
            <person name="Spang A."/>
            <person name="Saw J.H."/>
            <person name="Jorgensen S.L."/>
            <person name="Zaremba-Niedzwiedzka K."/>
            <person name="Martijn J."/>
            <person name="Lind A.E."/>
            <person name="van Eijk R."/>
            <person name="Schleper C."/>
            <person name="Guy L."/>
            <person name="Ettema T.J."/>
        </authorList>
    </citation>
    <scope>NUCLEOTIDE SEQUENCE</scope>
</reference>
<feature type="region of interest" description="Disordered" evidence="1">
    <location>
        <begin position="43"/>
        <end position="74"/>
    </location>
</feature>